<dbReference type="RefSeq" id="XP_011303215.1">
    <property type="nucleotide sequence ID" value="XM_011304913.1"/>
</dbReference>
<name>A0A9R1T5Q7_9HYME</name>
<evidence type="ECO:0000256" key="1">
    <source>
        <dbReference type="SAM" id="SignalP"/>
    </source>
</evidence>
<evidence type="ECO:0000313" key="3">
    <source>
        <dbReference type="RefSeq" id="XP_011303215.1"/>
    </source>
</evidence>
<feature type="chain" id="PRO_5040219326" evidence="1">
    <location>
        <begin position="19"/>
        <end position="243"/>
    </location>
</feature>
<gene>
    <name evidence="3" type="primary">LOC105266606</name>
</gene>
<dbReference type="KEGG" id="fas:105266606"/>
<keyword evidence="1" id="KW-0732">Signal</keyword>
<accession>A0A9R1T5Q7</accession>
<proteinExistence type="predicted"/>
<evidence type="ECO:0000313" key="2">
    <source>
        <dbReference type="Proteomes" id="UP000694866"/>
    </source>
</evidence>
<dbReference type="OrthoDB" id="10577424at2759"/>
<organism evidence="2 3">
    <name type="scientific">Fopius arisanus</name>
    <dbReference type="NCBI Taxonomy" id="64838"/>
    <lineage>
        <taxon>Eukaryota</taxon>
        <taxon>Metazoa</taxon>
        <taxon>Ecdysozoa</taxon>
        <taxon>Arthropoda</taxon>
        <taxon>Hexapoda</taxon>
        <taxon>Insecta</taxon>
        <taxon>Pterygota</taxon>
        <taxon>Neoptera</taxon>
        <taxon>Endopterygota</taxon>
        <taxon>Hymenoptera</taxon>
        <taxon>Apocrita</taxon>
        <taxon>Ichneumonoidea</taxon>
        <taxon>Braconidae</taxon>
        <taxon>Opiinae</taxon>
        <taxon>Fopius</taxon>
    </lineage>
</organism>
<dbReference type="GeneID" id="105266606"/>
<protein>
    <submittedName>
        <fullName evidence="3">Uncharacterized protein isoform X1</fullName>
    </submittedName>
</protein>
<reference evidence="3" key="1">
    <citation type="submission" date="2025-08" db="UniProtKB">
        <authorList>
            <consortium name="RefSeq"/>
        </authorList>
    </citation>
    <scope>IDENTIFICATION</scope>
    <source>
        <strain evidence="3">USDA-PBARC FA_bdor</strain>
        <tissue evidence="3">Whole organism</tissue>
    </source>
</reference>
<feature type="signal peptide" evidence="1">
    <location>
        <begin position="1"/>
        <end position="18"/>
    </location>
</feature>
<dbReference type="Proteomes" id="UP000694866">
    <property type="component" value="Unplaced"/>
</dbReference>
<dbReference type="AlphaFoldDB" id="A0A9R1T5Q7"/>
<keyword evidence="2" id="KW-1185">Reference proteome</keyword>
<sequence>MKLFSFVCALQLLFQVEAAESEINFYSYTMVNSELRESNHNMSTFMISVSYRAQNMSQQFLWGIDSLRAKYREDAFLEKYETKLAELAKNVNSSNTCPQYLNDRFEENRAHQNALSNYIFTAVNKWSKEFNNLNQKLAILSVALGVAERKAYECIHLFDGDDPTGPFTCVMKCLEDMKKMQAEAIDGIHDHMTQLAASKHSELETLHISIANSSIPTFYELKGIDQWLEVSFISMKELFSSSL</sequence>